<evidence type="ECO:0000256" key="1">
    <source>
        <dbReference type="ARBA" id="ARBA00006795"/>
    </source>
</evidence>
<dbReference type="PANTHER" id="PTHR12072">
    <property type="entry name" value="CWF19, CELL CYCLE CONTROL PROTEIN"/>
    <property type="match status" value="1"/>
</dbReference>
<dbReference type="InterPro" id="IPR029052">
    <property type="entry name" value="Metallo-depent_PP-like"/>
</dbReference>
<dbReference type="GO" id="GO:0000398">
    <property type="term" value="P:mRNA splicing, via spliceosome"/>
    <property type="evidence" value="ECO:0007669"/>
    <property type="project" value="TreeGrafter"/>
</dbReference>
<dbReference type="InterPro" id="IPR006767">
    <property type="entry name" value="Cwf19-like_C_dom-2"/>
</dbReference>
<reference evidence="5" key="1">
    <citation type="submission" date="2021-11" db="EMBL/GenBank/DDBJ databases">
        <authorList>
            <person name="Schell T."/>
        </authorList>
    </citation>
    <scope>NUCLEOTIDE SEQUENCE</scope>
    <source>
        <strain evidence="5">M5</strain>
    </source>
</reference>
<evidence type="ECO:0008006" key="7">
    <source>
        <dbReference type="Google" id="ProtNLM"/>
    </source>
</evidence>
<feature type="domain" description="Cwf19-like C-terminal" evidence="4">
    <location>
        <begin position="318"/>
        <end position="435"/>
    </location>
</feature>
<comment type="caution">
    <text evidence="5">The sequence shown here is derived from an EMBL/GenBank/DDBJ whole genome shotgun (WGS) entry which is preliminary data.</text>
</comment>
<accession>A0A8J2W9L9</accession>
<comment type="similarity">
    <text evidence="1">Belongs to the CWF19 family.</text>
</comment>
<feature type="domain" description="Calcineurin-like phosphoesterase" evidence="2">
    <location>
        <begin position="5"/>
        <end position="72"/>
    </location>
</feature>
<feature type="domain" description="Cwf19-like protein C-terminal" evidence="3">
    <location>
        <begin position="446"/>
        <end position="534"/>
    </location>
</feature>
<dbReference type="SUPFAM" id="SSF54197">
    <property type="entry name" value="HIT-like"/>
    <property type="match status" value="1"/>
</dbReference>
<evidence type="ECO:0000259" key="4">
    <source>
        <dbReference type="Pfam" id="PF04677"/>
    </source>
</evidence>
<dbReference type="Gene3D" id="3.30.428.10">
    <property type="entry name" value="HIT-like"/>
    <property type="match status" value="1"/>
</dbReference>
<dbReference type="CDD" id="cd07380">
    <property type="entry name" value="MPP_CWF19_N"/>
    <property type="match status" value="1"/>
</dbReference>
<gene>
    <name evidence="5" type="ORF">DGAL_LOCUS13567</name>
</gene>
<dbReference type="AlphaFoldDB" id="A0A8J2W9L9"/>
<dbReference type="Pfam" id="PF00149">
    <property type="entry name" value="Metallophos"/>
    <property type="match status" value="1"/>
</dbReference>
<dbReference type="GO" id="GO:0061632">
    <property type="term" value="F:RNA lariat debranching enzyme activator activity"/>
    <property type="evidence" value="ECO:0007669"/>
    <property type="project" value="TreeGrafter"/>
</dbReference>
<dbReference type="PANTHER" id="PTHR12072:SF4">
    <property type="entry name" value="CWF19-LIKE PROTEIN 1"/>
    <property type="match status" value="1"/>
</dbReference>
<dbReference type="GO" id="GO:0071014">
    <property type="term" value="C:post-mRNA release spliceosomal complex"/>
    <property type="evidence" value="ECO:0007669"/>
    <property type="project" value="TreeGrafter"/>
</dbReference>
<evidence type="ECO:0000313" key="6">
    <source>
        <dbReference type="Proteomes" id="UP000789390"/>
    </source>
</evidence>
<name>A0A8J2W9L9_9CRUS</name>
<dbReference type="SUPFAM" id="SSF56300">
    <property type="entry name" value="Metallo-dependent phosphatases"/>
    <property type="match status" value="1"/>
</dbReference>
<keyword evidence="6" id="KW-1185">Reference proteome</keyword>
<dbReference type="InterPro" id="IPR040194">
    <property type="entry name" value="Cwf19-like"/>
</dbReference>
<evidence type="ECO:0000313" key="5">
    <source>
        <dbReference type="EMBL" id="CAH0110068.1"/>
    </source>
</evidence>
<sequence length="535" mass="60311">MAENLKILVAGDVEGQYDALFNRVRTINKKSGPFDMLLCVGDFFSTDPAAEAQLESYKIAEKQVPIPTFILGSSKAEHSRYLPDLKGCEVCANLTYLGDYGVFTGSSGLKMVYVSGKQKMMTKPNDVGFTMEAIKSIEVQVGNSSAGVDILLTSQWPKSVENLAVPLEGTNSEKFGSALLSRLAQRIKPRYHFVGSEGIHYERLPYRNHEVLQEKTLHVSRFIALGKVGNASKLKWIYAFNIAPMAKMPVLKLNEQPANTSPCPYGITQEEDETEARKEALGNQYFYDVSADVMSGNMRGNKRRHNNQGRPPRPPPKPMGPCWFCLSSPEVEKHLVISVGEHCYVAMPKGPLVPEHVLILPIGHYQSIIELPEEVLEEVDKYPFLDYNLLWAITKALKTIGKSVVFFERSFKSPHLQIQCVAIPSEKENLVKEVFVEMAAMQSINLDELPTHAELRQVVPSGKPYFFVELPKKERFVCHIQGRFPLQFGREVLANQDLLNCVDRVDWKNCPSSKDQETKETARFRKLFQPFDFTL</sequence>
<dbReference type="Pfam" id="PF04677">
    <property type="entry name" value="CwfJ_C_1"/>
    <property type="match status" value="1"/>
</dbReference>
<dbReference type="InterPro" id="IPR004843">
    <property type="entry name" value="Calcineurin-like_PHP"/>
</dbReference>
<evidence type="ECO:0000259" key="3">
    <source>
        <dbReference type="Pfam" id="PF04676"/>
    </source>
</evidence>
<dbReference type="InterPro" id="IPR006768">
    <property type="entry name" value="Cwf19-like_C_dom-1"/>
</dbReference>
<protein>
    <recommendedName>
        <fullName evidence="7">CWF19-like protein 1</fullName>
    </recommendedName>
</protein>
<dbReference type="Pfam" id="PF04676">
    <property type="entry name" value="CwfJ_C_2"/>
    <property type="match status" value="1"/>
</dbReference>
<dbReference type="EMBL" id="CAKKLH010000299">
    <property type="protein sequence ID" value="CAH0110068.1"/>
    <property type="molecule type" value="Genomic_DNA"/>
</dbReference>
<evidence type="ECO:0000259" key="2">
    <source>
        <dbReference type="Pfam" id="PF00149"/>
    </source>
</evidence>
<organism evidence="5 6">
    <name type="scientific">Daphnia galeata</name>
    <dbReference type="NCBI Taxonomy" id="27404"/>
    <lineage>
        <taxon>Eukaryota</taxon>
        <taxon>Metazoa</taxon>
        <taxon>Ecdysozoa</taxon>
        <taxon>Arthropoda</taxon>
        <taxon>Crustacea</taxon>
        <taxon>Branchiopoda</taxon>
        <taxon>Diplostraca</taxon>
        <taxon>Cladocera</taxon>
        <taxon>Anomopoda</taxon>
        <taxon>Daphniidae</taxon>
        <taxon>Daphnia</taxon>
    </lineage>
</organism>
<proteinExistence type="inferred from homology"/>
<dbReference type="GO" id="GO:0016787">
    <property type="term" value="F:hydrolase activity"/>
    <property type="evidence" value="ECO:0007669"/>
    <property type="project" value="InterPro"/>
</dbReference>
<dbReference type="Proteomes" id="UP000789390">
    <property type="component" value="Unassembled WGS sequence"/>
</dbReference>
<dbReference type="OrthoDB" id="444325at2759"/>
<dbReference type="InterPro" id="IPR036265">
    <property type="entry name" value="HIT-like_sf"/>
</dbReference>